<sequence>MAAAFAALVSLESNLRLIYNHPKYSFHFEEKQIQSLEGSVSFLIDFMKSYDNSLGARKQAAEALEMRIARAAQLAEDVIESHIVDQIRGGKTRSSRFLLDLQKAIEDMDYMRRKASNMRARSGSEQQRQTTYSSSSTVAAAQSTPLTSTMVGFDDILLQLLDLLTGVPSSRRVIPIQGMGGIGKTTLARNVFQHKNIVEHFDVCLWATISQEYSLHRILSELVSHLRKSNSGTVDELQERLYKSLCGPRYLIVLDDMWNVKALDDMMLLFPDTNSGSRIVVTTRHSDVAKHLGVSPVAMSFLDEDNSWHLFCQKAFAEQQGCPHELEETAKKIVAKCKGLPLAILVVGGHLRKSSMALDYWVHVAESIMNHTGNDEHCLNVLSLSYSHLPVHLKPCFLFLGAFPEDETIYVRDVYKLWIAEGLIQQGEYPSVEVAAWHCLWDLYLRNLILVYGWNHLYGIYTFKVHDLVREMCLKIAKEEEFLCVFQTPSAINRERRVVISGEANHEAMASDAPIRCLIWKRGRYDINNLYDLKLLRTLSNIATTSTSGSIFQQLNLRYLNVDLGYKIRPMLYYLPSSMSLLWNLQFLTINIADQSKVIAPYAIWEMLQLRRVEVDMICLIDPLPVDRLEQENHLVMRNLRLLFRVENFRLSDEVCKRIPNVIELRLSYCDEVNWYYCPRNLSCFNQLKVLWLKFDGNPKWREFVTSLTFPSTLEVLRLRGSGVHWEDLTMMVGSLPHFVELQLLQDSVTESIWNPKEEKFLRLKYLTIHGCDDLVHWNADRCHFPVLKCLYLSYLSKLEEFPSGIGEIATLKYICVRYCSASSTISAMRTLVEQVEQGNDSLRLDVFFRGDEETLESFKHRVEEEGLTSPNLSLQLVRS</sequence>
<feature type="region of interest" description="Disordered" evidence="9">
    <location>
        <begin position="115"/>
        <end position="136"/>
    </location>
</feature>
<proteinExistence type="inferred from homology"/>
<dbReference type="Pfam" id="PF23559">
    <property type="entry name" value="WHD_DRP"/>
    <property type="match status" value="1"/>
</dbReference>
<dbReference type="SUPFAM" id="SSF52058">
    <property type="entry name" value="L domain-like"/>
    <property type="match status" value="1"/>
</dbReference>
<dbReference type="InterPro" id="IPR002182">
    <property type="entry name" value="NB-ARC"/>
</dbReference>
<evidence type="ECO:0000256" key="1">
    <source>
        <dbReference type="ARBA" id="ARBA00004496"/>
    </source>
</evidence>
<accession>A0ABD1FNG4</accession>
<keyword evidence="3" id="KW-0963">Cytoplasm</keyword>
<dbReference type="FunFam" id="3.40.50.300:FF:001091">
    <property type="entry name" value="Probable disease resistance protein At1g61300"/>
    <property type="match status" value="1"/>
</dbReference>
<evidence type="ECO:0000313" key="12">
    <source>
        <dbReference type="EMBL" id="KAL1532271.1"/>
    </source>
</evidence>
<dbReference type="InterPro" id="IPR032675">
    <property type="entry name" value="LRR_dom_sf"/>
</dbReference>
<name>A0ABD1FNG4_SALDI</name>
<organism evidence="12 13">
    <name type="scientific">Salvia divinorum</name>
    <name type="common">Maria pastora</name>
    <name type="synonym">Diviner's sage</name>
    <dbReference type="NCBI Taxonomy" id="28513"/>
    <lineage>
        <taxon>Eukaryota</taxon>
        <taxon>Viridiplantae</taxon>
        <taxon>Streptophyta</taxon>
        <taxon>Embryophyta</taxon>
        <taxon>Tracheophyta</taxon>
        <taxon>Spermatophyta</taxon>
        <taxon>Magnoliopsida</taxon>
        <taxon>eudicotyledons</taxon>
        <taxon>Gunneridae</taxon>
        <taxon>Pentapetalae</taxon>
        <taxon>asterids</taxon>
        <taxon>lamiids</taxon>
        <taxon>Lamiales</taxon>
        <taxon>Lamiaceae</taxon>
        <taxon>Nepetoideae</taxon>
        <taxon>Mentheae</taxon>
        <taxon>Salviinae</taxon>
        <taxon>Salvia</taxon>
        <taxon>Salvia subgen. Calosphace</taxon>
    </lineage>
</organism>
<feature type="domain" description="Disease resistance protein winged helix" evidence="11">
    <location>
        <begin position="403"/>
        <end position="472"/>
    </location>
</feature>
<evidence type="ECO:0000256" key="6">
    <source>
        <dbReference type="ARBA" id="ARBA00022741"/>
    </source>
</evidence>
<dbReference type="InterPro" id="IPR042197">
    <property type="entry name" value="Apaf_helical"/>
</dbReference>
<dbReference type="AlphaFoldDB" id="A0ABD1FNG4"/>
<evidence type="ECO:0000256" key="9">
    <source>
        <dbReference type="SAM" id="MobiDB-lite"/>
    </source>
</evidence>
<evidence type="ECO:0000256" key="8">
    <source>
        <dbReference type="ARBA" id="ARBA00022840"/>
    </source>
</evidence>
<evidence type="ECO:0000259" key="10">
    <source>
        <dbReference type="Pfam" id="PF00931"/>
    </source>
</evidence>
<gene>
    <name evidence="12" type="ORF">AAHA92_32300</name>
</gene>
<dbReference type="SUPFAM" id="SSF52540">
    <property type="entry name" value="P-loop containing nucleoside triphosphate hydrolases"/>
    <property type="match status" value="1"/>
</dbReference>
<dbReference type="Gene3D" id="1.20.5.4130">
    <property type="match status" value="1"/>
</dbReference>
<dbReference type="Gene3D" id="3.80.10.10">
    <property type="entry name" value="Ribonuclease Inhibitor"/>
    <property type="match status" value="1"/>
</dbReference>
<evidence type="ECO:0000256" key="4">
    <source>
        <dbReference type="ARBA" id="ARBA00022614"/>
    </source>
</evidence>
<keyword evidence="8" id="KW-0067">ATP-binding</keyword>
<dbReference type="Pfam" id="PF00931">
    <property type="entry name" value="NB-ARC"/>
    <property type="match status" value="1"/>
</dbReference>
<reference evidence="12 13" key="1">
    <citation type="submission" date="2024-06" db="EMBL/GenBank/DDBJ databases">
        <title>A chromosome level genome sequence of Diviner's sage (Salvia divinorum).</title>
        <authorList>
            <person name="Ford S.A."/>
            <person name="Ro D.-K."/>
            <person name="Ness R.W."/>
            <person name="Phillips M.A."/>
        </authorList>
    </citation>
    <scope>NUCLEOTIDE SEQUENCE [LARGE SCALE GENOMIC DNA]</scope>
    <source>
        <strain evidence="12">SAF-2024a</strain>
        <tissue evidence="12">Leaf</tissue>
    </source>
</reference>
<comment type="subcellular location">
    <subcellularLocation>
        <location evidence="1">Cytoplasm</location>
    </subcellularLocation>
</comment>
<keyword evidence="7" id="KW-0611">Plant defense</keyword>
<evidence type="ECO:0000256" key="5">
    <source>
        <dbReference type="ARBA" id="ARBA00022737"/>
    </source>
</evidence>
<evidence type="ECO:0000259" key="11">
    <source>
        <dbReference type="Pfam" id="PF23559"/>
    </source>
</evidence>
<dbReference type="InterPro" id="IPR044974">
    <property type="entry name" value="Disease_R_plants"/>
</dbReference>
<dbReference type="GO" id="GO:0005524">
    <property type="term" value="F:ATP binding"/>
    <property type="evidence" value="ECO:0007669"/>
    <property type="project" value="UniProtKB-KW"/>
</dbReference>
<dbReference type="Gene3D" id="1.10.8.430">
    <property type="entry name" value="Helical domain of apoptotic protease-activating factors"/>
    <property type="match status" value="1"/>
</dbReference>
<keyword evidence="5" id="KW-0677">Repeat</keyword>
<dbReference type="EMBL" id="JBEAFC010000014">
    <property type="protein sequence ID" value="KAL1532271.1"/>
    <property type="molecule type" value="Genomic_DNA"/>
</dbReference>
<protein>
    <submittedName>
        <fullName evidence="12">Late blight resistance protein R1B-16</fullName>
    </submittedName>
</protein>
<dbReference type="PANTHER" id="PTHR23155">
    <property type="entry name" value="DISEASE RESISTANCE PROTEIN RP"/>
    <property type="match status" value="1"/>
</dbReference>
<dbReference type="InterPro" id="IPR027417">
    <property type="entry name" value="P-loop_NTPase"/>
</dbReference>
<dbReference type="PRINTS" id="PR00364">
    <property type="entry name" value="DISEASERSIST"/>
</dbReference>
<comment type="caution">
    <text evidence="12">The sequence shown here is derived from an EMBL/GenBank/DDBJ whole genome shotgun (WGS) entry which is preliminary data.</text>
</comment>
<keyword evidence="6" id="KW-0547">Nucleotide-binding</keyword>
<evidence type="ECO:0000256" key="7">
    <source>
        <dbReference type="ARBA" id="ARBA00022821"/>
    </source>
</evidence>
<comment type="similarity">
    <text evidence="2">Belongs to the disease resistance NB-LRR family.</text>
</comment>
<keyword evidence="13" id="KW-1185">Reference proteome</keyword>
<dbReference type="GO" id="GO:0005737">
    <property type="term" value="C:cytoplasm"/>
    <property type="evidence" value="ECO:0007669"/>
    <property type="project" value="UniProtKB-SubCell"/>
</dbReference>
<dbReference type="PANTHER" id="PTHR23155:SF1152">
    <property type="entry name" value="AAA+ ATPASE DOMAIN-CONTAINING PROTEIN"/>
    <property type="match status" value="1"/>
</dbReference>
<dbReference type="InterPro" id="IPR058922">
    <property type="entry name" value="WHD_DRP"/>
</dbReference>
<evidence type="ECO:0000256" key="3">
    <source>
        <dbReference type="ARBA" id="ARBA00022490"/>
    </source>
</evidence>
<dbReference type="Gene3D" id="3.40.50.300">
    <property type="entry name" value="P-loop containing nucleotide triphosphate hydrolases"/>
    <property type="match status" value="1"/>
</dbReference>
<dbReference type="GO" id="GO:0051607">
    <property type="term" value="P:defense response to virus"/>
    <property type="evidence" value="ECO:0007669"/>
    <property type="project" value="UniProtKB-ARBA"/>
</dbReference>
<feature type="compositionally biased region" description="Low complexity" evidence="9">
    <location>
        <begin position="124"/>
        <end position="136"/>
    </location>
</feature>
<keyword evidence="4" id="KW-0433">Leucine-rich repeat</keyword>
<dbReference type="Proteomes" id="UP001567538">
    <property type="component" value="Unassembled WGS sequence"/>
</dbReference>
<dbReference type="FunFam" id="1.10.10.10:FF:000322">
    <property type="entry name" value="Probable disease resistance protein At1g63360"/>
    <property type="match status" value="1"/>
</dbReference>
<feature type="domain" description="NB-ARC" evidence="10">
    <location>
        <begin position="170"/>
        <end position="319"/>
    </location>
</feature>
<evidence type="ECO:0000313" key="13">
    <source>
        <dbReference type="Proteomes" id="UP001567538"/>
    </source>
</evidence>
<evidence type="ECO:0000256" key="2">
    <source>
        <dbReference type="ARBA" id="ARBA00008894"/>
    </source>
</evidence>